<keyword evidence="1" id="KW-0812">Transmembrane</keyword>
<keyword evidence="1" id="KW-0472">Membrane</keyword>
<accession>A0ABN8RLS1</accession>
<dbReference type="EMBL" id="CALNXI010001934">
    <property type="protein sequence ID" value="CAH3179952.1"/>
    <property type="molecule type" value="Genomic_DNA"/>
</dbReference>
<evidence type="ECO:0000313" key="3">
    <source>
        <dbReference type="Proteomes" id="UP001159427"/>
    </source>
</evidence>
<gene>
    <name evidence="2" type="ORF">PEVE_00012658</name>
</gene>
<sequence length="110" mass="12806">MNNFKLLVKYFDARWTGDILSSYLFVVVYSQSVWFSAASSAQRKLRKRFSRILVLAFHLVRLKNLPQDLVRRYIPSVEGSEACFSRMTKTIPNKVGTTLKVSEVDHYEKI</sequence>
<comment type="caution">
    <text evidence="2">The sequence shown here is derived from an EMBL/GenBank/DDBJ whole genome shotgun (WGS) entry which is preliminary data.</text>
</comment>
<name>A0ABN8RLS1_9CNID</name>
<keyword evidence="3" id="KW-1185">Reference proteome</keyword>
<evidence type="ECO:0000256" key="1">
    <source>
        <dbReference type="SAM" id="Phobius"/>
    </source>
</evidence>
<keyword evidence="1" id="KW-1133">Transmembrane helix</keyword>
<reference evidence="2 3" key="1">
    <citation type="submission" date="2022-05" db="EMBL/GenBank/DDBJ databases">
        <authorList>
            <consortium name="Genoscope - CEA"/>
            <person name="William W."/>
        </authorList>
    </citation>
    <scope>NUCLEOTIDE SEQUENCE [LARGE SCALE GENOMIC DNA]</scope>
</reference>
<proteinExistence type="predicted"/>
<organism evidence="2 3">
    <name type="scientific">Porites evermanni</name>
    <dbReference type="NCBI Taxonomy" id="104178"/>
    <lineage>
        <taxon>Eukaryota</taxon>
        <taxon>Metazoa</taxon>
        <taxon>Cnidaria</taxon>
        <taxon>Anthozoa</taxon>
        <taxon>Hexacorallia</taxon>
        <taxon>Scleractinia</taxon>
        <taxon>Fungiina</taxon>
        <taxon>Poritidae</taxon>
        <taxon>Porites</taxon>
    </lineage>
</organism>
<evidence type="ECO:0000313" key="2">
    <source>
        <dbReference type="EMBL" id="CAH3179952.1"/>
    </source>
</evidence>
<protein>
    <submittedName>
        <fullName evidence="2">Uncharacterized protein</fullName>
    </submittedName>
</protein>
<dbReference type="Proteomes" id="UP001159427">
    <property type="component" value="Unassembled WGS sequence"/>
</dbReference>
<feature type="transmembrane region" description="Helical" evidence="1">
    <location>
        <begin position="20"/>
        <end position="41"/>
    </location>
</feature>